<evidence type="ECO:0000256" key="1">
    <source>
        <dbReference type="SAM" id="Coils"/>
    </source>
</evidence>
<keyword evidence="3" id="KW-1185">Reference proteome</keyword>
<proteinExistence type="predicted"/>
<evidence type="ECO:0000313" key="3">
    <source>
        <dbReference type="Proteomes" id="UP000193431"/>
    </source>
</evidence>
<feature type="coiled-coil region" evidence="1">
    <location>
        <begin position="127"/>
        <end position="192"/>
    </location>
</feature>
<dbReference type="EMBL" id="CP019344">
    <property type="protein sequence ID" value="ARN77925.1"/>
    <property type="molecule type" value="Genomic_DNA"/>
</dbReference>
<evidence type="ECO:0000313" key="2">
    <source>
        <dbReference type="EMBL" id="ARN77925.1"/>
    </source>
</evidence>
<dbReference type="Proteomes" id="UP000193431">
    <property type="component" value="Chromosome"/>
</dbReference>
<evidence type="ECO:0008006" key="4">
    <source>
        <dbReference type="Google" id="ProtNLM"/>
    </source>
</evidence>
<accession>A0A1W6MJZ4</accession>
<organism evidence="2 3">
    <name type="scientific">Nonlabens spongiae</name>
    <dbReference type="NCBI Taxonomy" id="331648"/>
    <lineage>
        <taxon>Bacteria</taxon>
        <taxon>Pseudomonadati</taxon>
        <taxon>Bacteroidota</taxon>
        <taxon>Flavobacteriia</taxon>
        <taxon>Flavobacteriales</taxon>
        <taxon>Flavobacteriaceae</taxon>
        <taxon>Nonlabens</taxon>
    </lineage>
</organism>
<dbReference type="OrthoDB" id="1143801at2"/>
<keyword evidence="1" id="KW-0175">Coiled coil</keyword>
<protein>
    <recommendedName>
        <fullName evidence="4">Anti-sigma factor</fullName>
    </recommendedName>
</protein>
<gene>
    <name evidence="2" type="ORF">BST97_07890</name>
</gene>
<sequence>MKELEKWFAEQDFDTEQMPSGHRNRFLEKLEAACEEQNTDSKIIADKPEEGKVISMTSLFKWGLVAGLAILVGLGGFNYAQNLKDFDQGLEDVSPEMAQTQDFFTSTITYELEQLNKQQSPETELIIADTKQILKKLEDDYQKIQKDFKANSDNKTVIAAMIANFQSRIDVLQKAQQQIEQLKMLKENRNEEFI</sequence>
<reference evidence="2 3" key="1">
    <citation type="submission" date="2016-11" db="EMBL/GenBank/DDBJ databases">
        <title>Trade-off between light-utilization and light-protection in marine flavobacteria.</title>
        <authorList>
            <person name="Kumagai Y."/>
        </authorList>
    </citation>
    <scope>NUCLEOTIDE SEQUENCE [LARGE SCALE GENOMIC DNA]</scope>
    <source>
        <strain evidence="2 3">JCM 13191</strain>
    </source>
</reference>
<dbReference type="RefSeq" id="WP_085766722.1">
    <property type="nucleotide sequence ID" value="NZ_CP019344.1"/>
</dbReference>
<dbReference type="AlphaFoldDB" id="A0A1W6MJZ4"/>
<dbReference type="STRING" id="331648.BST97_07890"/>
<name>A0A1W6MJZ4_9FLAO</name>